<evidence type="ECO:0000256" key="5">
    <source>
        <dbReference type="PROSITE-ProRule" id="PRU00201"/>
    </source>
</evidence>
<dbReference type="GO" id="GO:0003677">
    <property type="term" value="F:DNA binding"/>
    <property type="evidence" value="ECO:0007669"/>
    <property type="project" value="UniProtKB-UniRule"/>
</dbReference>
<keyword evidence="1" id="KW-0805">Transcription regulation</keyword>
<feature type="region of interest" description="Disordered" evidence="6">
    <location>
        <begin position="55"/>
        <end position="89"/>
    </location>
</feature>
<evidence type="ECO:0000313" key="8">
    <source>
        <dbReference type="EMBL" id="KAL3889463.1"/>
    </source>
</evidence>
<dbReference type="AlphaFoldDB" id="A0ABD3XWT9"/>
<name>A0ABD3XWT9_SINWO</name>
<keyword evidence="4 5" id="KW-0539">Nucleus</keyword>
<keyword evidence="9" id="KW-1185">Reference proteome</keyword>
<feature type="compositionally biased region" description="Polar residues" evidence="6">
    <location>
        <begin position="55"/>
        <end position="74"/>
    </location>
</feature>
<proteinExistence type="predicted"/>
<keyword evidence="2 5" id="KW-0238">DNA-binding</keyword>
<dbReference type="InterPro" id="IPR036960">
    <property type="entry name" value="T-box_sf"/>
</dbReference>
<dbReference type="Proteomes" id="UP001634394">
    <property type="component" value="Unassembled WGS sequence"/>
</dbReference>
<evidence type="ECO:0000256" key="1">
    <source>
        <dbReference type="ARBA" id="ARBA00023015"/>
    </source>
</evidence>
<gene>
    <name evidence="8" type="ORF">ACJMK2_001807</name>
</gene>
<dbReference type="PANTHER" id="PTHR11267">
    <property type="entry name" value="T-BOX PROTEIN-RELATED"/>
    <property type="match status" value="1"/>
</dbReference>
<evidence type="ECO:0000313" key="9">
    <source>
        <dbReference type="Proteomes" id="UP001634394"/>
    </source>
</evidence>
<organism evidence="8 9">
    <name type="scientific">Sinanodonta woodiana</name>
    <name type="common">Chinese pond mussel</name>
    <name type="synonym">Anodonta woodiana</name>
    <dbReference type="NCBI Taxonomy" id="1069815"/>
    <lineage>
        <taxon>Eukaryota</taxon>
        <taxon>Metazoa</taxon>
        <taxon>Spiralia</taxon>
        <taxon>Lophotrochozoa</taxon>
        <taxon>Mollusca</taxon>
        <taxon>Bivalvia</taxon>
        <taxon>Autobranchia</taxon>
        <taxon>Heteroconchia</taxon>
        <taxon>Palaeoheterodonta</taxon>
        <taxon>Unionida</taxon>
        <taxon>Unionoidea</taxon>
        <taxon>Unionidae</taxon>
        <taxon>Unioninae</taxon>
        <taxon>Sinanodonta</taxon>
    </lineage>
</organism>
<dbReference type="Pfam" id="PF00907">
    <property type="entry name" value="T-box"/>
    <property type="match status" value="1"/>
</dbReference>
<comment type="caution">
    <text evidence="5">Lacks conserved residue(s) required for the propagation of feature annotation.</text>
</comment>
<dbReference type="PANTHER" id="PTHR11267:SF201">
    <property type="entry name" value="T-BOX DOMAIN-CONTAINING PROTEIN"/>
    <property type="match status" value="1"/>
</dbReference>
<dbReference type="SUPFAM" id="SSF49417">
    <property type="entry name" value="p53-like transcription factors"/>
    <property type="match status" value="1"/>
</dbReference>
<sequence length="503" mass="56670">MINCEMPDSRLSSPYNENLWNDCSHSQAPIPVDNTEPQQQQQYSLLTSLKANQSHYSNKVPSTRLQYENSGTSTEDSKAEIGSNPHFVPREMHYSTLPTASMGYGTQVPNETDMVGGGEYVQTNELIVPHQQTFYSYPENCFNTGASMYYHHQEPPVLSQSSPTVHLEQNRLMPVPQGSKKNTFQNGRACIYLCNRELWLKFHAHTTEMIITKQGRYQPRVHVIEVGSCGNGEGKNLQTHSFPETQFIAVTAYQNTDITQLKIDHNPFAKGFRDSYDNRSFHRTPSPTGFSSELMPVTQVFRGVIQTGNVPQPRQPSPYDPLCYAGYYQELSSNSQALARHGCKNEAPVPLNSIEEEYEAAVGKYSADIYGYQNDRQTNTDNFYRIDYLQSNEGEDIKSQEEPNMAVRDLNKGEDMYANFGWKDTVMKRINDASSDEYPSKKRMCFSSNGVSSICDSVSSQHEIDRDRAKRGTQSLKGDLLEYSSSSPFNENKGLAVTKGSGP</sequence>
<feature type="domain" description="T-box" evidence="7">
    <location>
        <begin position="191"/>
        <end position="274"/>
    </location>
</feature>
<dbReference type="GO" id="GO:0005634">
    <property type="term" value="C:nucleus"/>
    <property type="evidence" value="ECO:0007669"/>
    <property type="project" value="UniProtKB-SubCell"/>
</dbReference>
<protein>
    <recommendedName>
        <fullName evidence="7">T-box domain-containing protein</fullName>
    </recommendedName>
</protein>
<dbReference type="InterPro" id="IPR046360">
    <property type="entry name" value="T-box_DNA-bd"/>
</dbReference>
<evidence type="ECO:0000259" key="7">
    <source>
        <dbReference type="PROSITE" id="PS50252"/>
    </source>
</evidence>
<accession>A0ABD3XWT9</accession>
<evidence type="ECO:0000256" key="3">
    <source>
        <dbReference type="ARBA" id="ARBA00023163"/>
    </source>
</evidence>
<dbReference type="InterPro" id="IPR001699">
    <property type="entry name" value="TF_T-box"/>
</dbReference>
<dbReference type="Gene3D" id="2.60.40.820">
    <property type="entry name" value="Transcription factor, T-box"/>
    <property type="match status" value="2"/>
</dbReference>
<dbReference type="EMBL" id="JBJQND010000001">
    <property type="protein sequence ID" value="KAL3889463.1"/>
    <property type="molecule type" value="Genomic_DNA"/>
</dbReference>
<evidence type="ECO:0000256" key="2">
    <source>
        <dbReference type="ARBA" id="ARBA00023125"/>
    </source>
</evidence>
<evidence type="ECO:0000256" key="6">
    <source>
        <dbReference type="SAM" id="MobiDB-lite"/>
    </source>
</evidence>
<dbReference type="PRINTS" id="PR00937">
    <property type="entry name" value="TBOX"/>
</dbReference>
<reference evidence="8 9" key="1">
    <citation type="submission" date="2024-11" db="EMBL/GenBank/DDBJ databases">
        <title>Chromosome-level genome assembly of the freshwater bivalve Anodonta woodiana.</title>
        <authorList>
            <person name="Chen X."/>
        </authorList>
    </citation>
    <scope>NUCLEOTIDE SEQUENCE [LARGE SCALE GENOMIC DNA]</scope>
    <source>
        <strain evidence="8">MN2024</strain>
        <tissue evidence="8">Gills</tissue>
    </source>
</reference>
<feature type="region of interest" description="Disordered" evidence="6">
    <location>
        <begin position="465"/>
        <end position="503"/>
    </location>
</feature>
<dbReference type="InterPro" id="IPR008967">
    <property type="entry name" value="p53-like_TF_DNA-bd_sf"/>
</dbReference>
<dbReference type="PROSITE" id="PS50252">
    <property type="entry name" value="TBOX_3"/>
    <property type="match status" value="1"/>
</dbReference>
<evidence type="ECO:0000256" key="4">
    <source>
        <dbReference type="ARBA" id="ARBA00023242"/>
    </source>
</evidence>
<comment type="subcellular location">
    <subcellularLocation>
        <location evidence="5">Nucleus</location>
    </subcellularLocation>
</comment>
<dbReference type="SMART" id="SM00425">
    <property type="entry name" value="TBOX"/>
    <property type="match status" value="1"/>
</dbReference>
<keyword evidence="3" id="KW-0804">Transcription</keyword>
<comment type="caution">
    <text evidence="8">The sequence shown here is derived from an EMBL/GenBank/DDBJ whole genome shotgun (WGS) entry which is preliminary data.</text>
</comment>